<dbReference type="SUPFAM" id="SSF54791">
    <property type="entry name" value="Eukaryotic type KH-domain (KH-domain type I)"/>
    <property type="match status" value="1"/>
</dbReference>
<evidence type="ECO:0000256" key="11">
    <source>
        <dbReference type="SAM" id="Coils"/>
    </source>
</evidence>
<reference evidence="13" key="1">
    <citation type="submission" date="2020-07" db="EMBL/GenBank/DDBJ databases">
        <title>Huge and variable diversity of episymbiotic CPR bacteria and DPANN archaea in groundwater ecosystems.</title>
        <authorList>
            <person name="He C.Y."/>
            <person name="Keren R."/>
            <person name="Whittaker M."/>
            <person name="Farag I.F."/>
            <person name="Doudna J."/>
            <person name="Cate J.H.D."/>
            <person name="Banfield J.F."/>
        </authorList>
    </citation>
    <scope>NUCLEOTIDE SEQUENCE</scope>
    <source>
        <strain evidence="13">NC_groundwater_1664_Pr3_B-0.1um_52_9</strain>
    </source>
</reference>
<evidence type="ECO:0000256" key="2">
    <source>
        <dbReference type="ARBA" id="ARBA00022692"/>
    </source>
</evidence>
<dbReference type="PANTHER" id="PTHR12826:SF15">
    <property type="entry name" value="RIBONUCLEASE Y"/>
    <property type="match status" value="1"/>
</dbReference>
<dbReference type="Pfam" id="PF12072">
    <property type="entry name" value="RNase_Y_N"/>
    <property type="match status" value="1"/>
</dbReference>
<dbReference type="InterPro" id="IPR006674">
    <property type="entry name" value="HD_domain"/>
</dbReference>
<keyword evidence="6 9" id="KW-0694">RNA-binding</keyword>
<dbReference type="InterPro" id="IPR004087">
    <property type="entry name" value="KH_dom"/>
</dbReference>
<dbReference type="Proteomes" id="UP000807825">
    <property type="component" value="Unassembled WGS sequence"/>
</dbReference>
<evidence type="ECO:0000256" key="6">
    <source>
        <dbReference type="ARBA" id="ARBA00022884"/>
    </source>
</evidence>
<keyword evidence="8 9" id="KW-0472">Membrane</keyword>
<proteinExistence type="inferred from homology"/>
<evidence type="ECO:0000259" key="12">
    <source>
        <dbReference type="PROSITE" id="PS51831"/>
    </source>
</evidence>
<dbReference type="PANTHER" id="PTHR12826">
    <property type="entry name" value="RIBONUCLEASE Y"/>
    <property type="match status" value="1"/>
</dbReference>
<dbReference type="CDD" id="cd22431">
    <property type="entry name" value="KH-I_RNaseY"/>
    <property type="match status" value="1"/>
</dbReference>
<dbReference type="PROSITE" id="PS50084">
    <property type="entry name" value="KH_TYPE_1"/>
    <property type="match status" value="1"/>
</dbReference>
<dbReference type="Pfam" id="PF00013">
    <property type="entry name" value="KH_1"/>
    <property type="match status" value="1"/>
</dbReference>
<keyword evidence="3 9" id="KW-0540">Nuclease</keyword>
<dbReference type="InterPro" id="IPR003607">
    <property type="entry name" value="HD/PDEase_dom"/>
</dbReference>
<evidence type="ECO:0000256" key="1">
    <source>
        <dbReference type="ARBA" id="ARBA00022475"/>
    </source>
</evidence>
<comment type="similarity">
    <text evidence="9">Belongs to the RNase Y family.</text>
</comment>
<feature type="domain" description="HD" evidence="12">
    <location>
        <begin position="340"/>
        <end position="433"/>
    </location>
</feature>
<evidence type="ECO:0000313" key="14">
    <source>
        <dbReference type="Proteomes" id="UP000807825"/>
    </source>
</evidence>
<dbReference type="SMART" id="SM00322">
    <property type="entry name" value="KH"/>
    <property type="match status" value="1"/>
</dbReference>
<dbReference type="NCBIfam" id="TIGR03319">
    <property type="entry name" value="RNase_Y"/>
    <property type="match status" value="1"/>
</dbReference>
<feature type="transmembrane region" description="Helical" evidence="9">
    <location>
        <begin position="12"/>
        <end position="32"/>
    </location>
</feature>
<evidence type="ECO:0000256" key="10">
    <source>
        <dbReference type="NCBIfam" id="TIGR03319"/>
    </source>
</evidence>
<dbReference type="GO" id="GO:0016787">
    <property type="term" value="F:hydrolase activity"/>
    <property type="evidence" value="ECO:0007669"/>
    <property type="project" value="UniProtKB-KW"/>
</dbReference>
<dbReference type="Gene3D" id="3.30.1370.10">
    <property type="entry name" value="K Homology domain, type 1"/>
    <property type="match status" value="1"/>
</dbReference>
<protein>
    <recommendedName>
        <fullName evidence="9 10">Ribonuclease Y</fullName>
        <shortName evidence="9">RNase Y</shortName>
        <ecNumber evidence="9 10">3.1.-.-</ecNumber>
    </recommendedName>
</protein>
<accession>A0A9D6V451</accession>
<dbReference type="InterPro" id="IPR006675">
    <property type="entry name" value="HDIG_dom"/>
</dbReference>
<evidence type="ECO:0000256" key="5">
    <source>
        <dbReference type="ARBA" id="ARBA00022801"/>
    </source>
</evidence>
<dbReference type="InterPro" id="IPR017705">
    <property type="entry name" value="Ribonuclease_Y"/>
</dbReference>
<evidence type="ECO:0000256" key="8">
    <source>
        <dbReference type="ARBA" id="ARBA00023136"/>
    </source>
</evidence>
<dbReference type="GO" id="GO:0004521">
    <property type="term" value="F:RNA endonuclease activity"/>
    <property type="evidence" value="ECO:0007669"/>
    <property type="project" value="UniProtKB-UniRule"/>
</dbReference>
<keyword evidence="1 9" id="KW-1003">Cell membrane</keyword>
<dbReference type="Gene3D" id="1.10.3210.10">
    <property type="entry name" value="Hypothetical protein af1432"/>
    <property type="match status" value="1"/>
</dbReference>
<evidence type="ECO:0000256" key="7">
    <source>
        <dbReference type="ARBA" id="ARBA00022989"/>
    </source>
</evidence>
<dbReference type="GO" id="GO:0005886">
    <property type="term" value="C:plasma membrane"/>
    <property type="evidence" value="ECO:0007669"/>
    <property type="project" value="UniProtKB-SubCell"/>
</dbReference>
<dbReference type="InterPro" id="IPR022711">
    <property type="entry name" value="RNase_Y_N"/>
</dbReference>
<dbReference type="AlphaFoldDB" id="A0A9D6V451"/>
<dbReference type="Pfam" id="PF01966">
    <property type="entry name" value="HD"/>
    <property type="match status" value="1"/>
</dbReference>
<evidence type="ECO:0000256" key="3">
    <source>
        <dbReference type="ARBA" id="ARBA00022722"/>
    </source>
</evidence>
<keyword evidence="2 9" id="KW-0812">Transmembrane</keyword>
<organism evidence="13 14">
    <name type="scientific">Desulfomonile tiedjei</name>
    <dbReference type="NCBI Taxonomy" id="2358"/>
    <lineage>
        <taxon>Bacteria</taxon>
        <taxon>Pseudomonadati</taxon>
        <taxon>Thermodesulfobacteriota</taxon>
        <taxon>Desulfomonilia</taxon>
        <taxon>Desulfomonilales</taxon>
        <taxon>Desulfomonilaceae</taxon>
        <taxon>Desulfomonile</taxon>
    </lineage>
</organism>
<comment type="subcellular location">
    <subcellularLocation>
        <location evidence="9">Cell membrane</location>
        <topology evidence="9">Single-pass membrane protein</topology>
    </subcellularLocation>
</comment>
<dbReference type="FunFam" id="1.10.3210.10:FF:000022">
    <property type="entry name" value="Ribonuclease Y"/>
    <property type="match status" value="1"/>
</dbReference>
<dbReference type="CDD" id="cd00077">
    <property type="entry name" value="HDc"/>
    <property type="match status" value="1"/>
</dbReference>
<dbReference type="InterPro" id="IPR036612">
    <property type="entry name" value="KH_dom_type_1_sf"/>
</dbReference>
<dbReference type="EC" id="3.1.-.-" evidence="9 10"/>
<dbReference type="HAMAP" id="MF_00335">
    <property type="entry name" value="RNase_Y"/>
    <property type="match status" value="1"/>
</dbReference>
<feature type="coiled-coil region" evidence="11">
    <location>
        <begin position="41"/>
        <end position="151"/>
    </location>
</feature>
<keyword evidence="7 9" id="KW-1133">Transmembrane helix</keyword>
<keyword evidence="5 9" id="KW-0378">Hydrolase</keyword>
<comment type="function">
    <text evidence="9">Endoribonuclease that initiates mRNA decay.</text>
</comment>
<evidence type="ECO:0000313" key="13">
    <source>
        <dbReference type="EMBL" id="MBI5250255.1"/>
    </source>
</evidence>
<keyword evidence="11" id="KW-0175">Coiled coil</keyword>
<dbReference type="SUPFAM" id="SSF109604">
    <property type="entry name" value="HD-domain/PDEase-like"/>
    <property type="match status" value="1"/>
</dbReference>
<dbReference type="EMBL" id="JACRDE010000324">
    <property type="protein sequence ID" value="MBI5250255.1"/>
    <property type="molecule type" value="Genomic_DNA"/>
</dbReference>
<evidence type="ECO:0000256" key="9">
    <source>
        <dbReference type="HAMAP-Rule" id="MF_00335"/>
    </source>
</evidence>
<name>A0A9D6V451_9BACT</name>
<comment type="caution">
    <text evidence="13">The sequence shown here is derived from an EMBL/GenBank/DDBJ whole genome shotgun (WGS) entry which is preliminary data.</text>
</comment>
<dbReference type="GO" id="GO:0006402">
    <property type="term" value="P:mRNA catabolic process"/>
    <property type="evidence" value="ECO:0007669"/>
    <property type="project" value="UniProtKB-UniRule"/>
</dbReference>
<gene>
    <name evidence="9 13" type="primary">rny</name>
    <name evidence="13" type="ORF">HY912_12235</name>
</gene>
<dbReference type="NCBIfam" id="TIGR00277">
    <property type="entry name" value="HDIG"/>
    <property type="match status" value="1"/>
</dbReference>
<sequence>MEGVLESIPYLIPSLVAVILGLGGGYAAARFLDKSRIQSAKTDAEEIVKTATKEAETIKKEALLQAKDKLFQARTDLENEIKERRAELSAREARLLKKEENLERKASQLEAKEASVARHEKEIEVGFKRAKEKEKEAEALLRKQAEKLEQLAGLSAQEAKEILLKKVEEETRIEGGRIIRQIEEETHAQADKKAKEIIATAVGRYAADYIAERTVSVVNLPNEEMKGRIIGREGRNIRAIEAATGIDLIIDDTPEAVILSGYNSIRREVARMALERLINDGRIHPARIEEVVKKVTQEMEESIIEAGEQASFDVGVHGINPELIKLLGKLKYRTSFAQNVYQHSVEVAFLSGIMAAELGLNPKKAKRAGLLHDIGKAIDHEVEGAHAVIGADIARRYGESALIVNAIAAHHGDEEPTSMIAVLVQAADTLSAARPGARREMLENYVKRLEDLERIADSFKGVSKSFAIQAGREIRIIVENSNINDEGLTLLARDIRKKIEKELSYPGQIKIVVIREARAVDFAR</sequence>
<dbReference type="PROSITE" id="PS51831">
    <property type="entry name" value="HD"/>
    <property type="match status" value="1"/>
</dbReference>
<evidence type="ECO:0000256" key="4">
    <source>
        <dbReference type="ARBA" id="ARBA00022759"/>
    </source>
</evidence>
<keyword evidence="4 9" id="KW-0255">Endonuclease</keyword>
<dbReference type="GO" id="GO:0003723">
    <property type="term" value="F:RNA binding"/>
    <property type="evidence" value="ECO:0007669"/>
    <property type="project" value="UniProtKB-UniRule"/>
</dbReference>
<dbReference type="SMART" id="SM00471">
    <property type="entry name" value="HDc"/>
    <property type="match status" value="1"/>
</dbReference>
<dbReference type="InterPro" id="IPR004088">
    <property type="entry name" value="KH_dom_type_1"/>
</dbReference>